<proteinExistence type="predicted"/>
<organism evidence="1 2">
    <name type="scientific">Catellatospora coxensis</name>
    <dbReference type="NCBI Taxonomy" id="310354"/>
    <lineage>
        <taxon>Bacteria</taxon>
        <taxon>Bacillati</taxon>
        <taxon>Actinomycetota</taxon>
        <taxon>Actinomycetes</taxon>
        <taxon>Micromonosporales</taxon>
        <taxon>Micromonosporaceae</taxon>
        <taxon>Catellatospora</taxon>
    </lineage>
</organism>
<gene>
    <name evidence="1" type="ORF">Cco03nite_23000</name>
</gene>
<evidence type="ECO:0000313" key="1">
    <source>
        <dbReference type="EMBL" id="GIG05600.1"/>
    </source>
</evidence>
<reference evidence="1 2" key="1">
    <citation type="submission" date="2021-01" db="EMBL/GenBank/DDBJ databases">
        <title>Whole genome shotgun sequence of Catellatospora coxensis NBRC 107359.</title>
        <authorList>
            <person name="Komaki H."/>
            <person name="Tamura T."/>
        </authorList>
    </citation>
    <scope>NUCLEOTIDE SEQUENCE [LARGE SCALE GENOMIC DNA]</scope>
    <source>
        <strain evidence="1 2">NBRC 107359</strain>
    </source>
</reference>
<sequence>MSDTYWQSPSVIRLDAPRSGCALDYYALKYCTRPSRVETVTVLNSDNADQLVLDGYARPDLDQNAAAPSAHTARCCSPCSTYATTWPRRSWQNCSTATSRSSHLKNWRLPATGYHGLLDRLPVYLDTITELEINGAS</sequence>
<comment type="caution">
    <text evidence="1">The sequence shown here is derived from an EMBL/GenBank/DDBJ whole genome shotgun (WGS) entry which is preliminary data.</text>
</comment>
<keyword evidence="2" id="KW-1185">Reference proteome</keyword>
<protein>
    <submittedName>
        <fullName evidence="1">Uncharacterized protein</fullName>
    </submittedName>
</protein>
<name>A0A8J3KR03_9ACTN</name>
<dbReference type="AlphaFoldDB" id="A0A8J3KR03"/>
<accession>A0A8J3KR03</accession>
<dbReference type="Proteomes" id="UP000630887">
    <property type="component" value="Unassembled WGS sequence"/>
</dbReference>
<evidence type="ECO:0000313" key="2">
    <source>
        <dbReference type="Proteomes" id="UP000630887"/>
    </source>
</evidence>
<dbReference type="EMBL" id="BONI01000016">
    <property type="protein sequence ID" value="GIG05600.1"/>
    <property type="molecule type" value="Genomic_DNA"/>
</dbReference>